<reference evidence="4" key="1">
    <citation type="submission" date="2021-02" db="EMBL/GenBank/DDBJ databases">
        <authorList>
            <person name="Dougan E. K."/>
            <person name="Rhodes N."/>
            <person name="Thang M."/>
            <person name="Chan C."/>
        </authorList>
    </citation>
    <scope>NUCLEOTIDE SEQUENCE</scope>
</reference>
<feature type="region of interest" description="Disordered" evidence="2">
    <location>
        <begin position="682"/>
        <end position="771"/>
    </location>
</feature>
<dbReference type="InterPro" id="IPR013087">
    <property type="entry name" value="Znf_C2H2_type"/>
</dbReference>
<gene>
    <name evidence="4" type="ORF">PGLA2088_LOCUS646</name>
</gene>
<dbReference type="Pfam" id="PF22586">
    <property type="entry name" value="ANCHR-like_BBOX"/>
    <property type="match status" value="1"/>
</dbReference>
<protein>
    <recommendedName>
        <fullName evidence="3">WW domain-containing protein</fullName>
    </recommendedName>
</protein>
<feature type="compositionally biased region" description="Basic and acidic residues" evidence="2">
    <location>
        <begin position="691"/>
        <end position="757"/>
    </location>
</feature>
<dbReference type="Proteomes" id="UP000626109">
    <property type="component" value="Unassembled WGS sequence"/>
</dbReference>
<keyword evidence="1" id="KW-0175">Coiled coil</keyword>
<proteinExistence type="predicted"/>
<organism evidence="4 5">
    <name type="scientific">Polarella glacialis</name>
    <name type="common">Dinoflagellate</name>
    <dbReference type="NCBI Taxonomy" id="89957"/>
    <lineage>
        <taxon>Eukaryota</taxon>
        <taxon>Sar</taxon>
        <taxon>Alveolata</taxon>
        <taxon>Dinophyceae</taxon>
        <taxon>Suessiales</taxon>
        <taxon>Suessiaceae</taxon>
        <taxon>Polarella</taxon>
    </lineage>
</organism>
<evidence type="ECO:0000256" key="2">
    <source>
        <dbReference type="SAM" id="MobiDB-lite"/>
    </source>
</evidence>
<evidence type="ECO:0000256" key="1">
    <source>
        <dbReference type="SAM" id="Coils"/>
    </source>
</evidence>
<sequence length="791" mass="87343">MGNRLYRAASASLGRKLNEETPGPLTVFLGGGSSSSGPFGCRPPPRHVAAAATAPPVAKDSAPNNTNNNINNNKNNNNHNNNDNNNTNKNNNNTNTNSNYNDRQLHPSPVADAKLLPDWLLQSVRALGLDLPEDESLLWLAEHAVNAELPEDWMLFHDDDGRVAYYHEKTKRVTRQHPVLLRYRRYAQRLKAWRQRQGRGISGKVRAHVALVLNEVLNRCHKELPPTTPELLERTALLLGVDTAIDHALTIKLRAAMELFAEEQYDVSITVGLKADVDSFLTTLRNEQVSSEVLNKPEGIIMCSEFEERPASLKCEQCMDFFCSEGFAKTHAAGKRKAHTPLKVEQLPCSVYPHELATCEVDGHLFCDRGYEEAGAENPQLRLQHRVFLGGMPCSEYLGRRAEVLCEDCCDFFCTEAFLELHGHGHRQQHVALQLDARGLLWRKGQKLPPDETSKLLSCARLAREGGPWLAFRDVAVFNCAKMVSMRSLASSCGAPAAAVKCSMNSINGDAKRSRAQQNRQRKRARWFYKGLACSDGPPGLNSLPVPRRQPDSHGHPVLQVLHPFRTQLEKLRAEFNGKIHHWEAKFEALEERLSKVLEKSGDLVTVSAVLQDKGINEQQQEEAVATSINLGADEPLVKSAITIGPDVKQNDLVAACLETPGIASSDDDVSPFEIKCTTAAADPCSLPGKLDGRTTEEVRTSEAGGEAEKKQEGDAKEKEKADKEKEKERTSGAEGKAEKVEKKSRTSEAGGKAEKERDEDDVLLSPLRPLDLLEVADVSSLASTCARLPF</sequence>
<dbReference type="Gene3D" id="2.20.70.10">
    <property type="match status" value="1"/>
</dbReference>
<name>A0A813GKG1_POLGL</name>
<dbReference type="PROSITE" id="PS50020">
    <property type="entry name" value="WW_DOMAIN_2"/>
    <property type="match status" value="1"/>
</dbReference>
<dbReference type="PANTHER" id="PTHR20916:SF18">
    <property type="entry name" value="IPT_TIG DOMAIN-CONTAINING PROTEIN"/>
    <property type="match status" value="1"/>
</dbReference>
<evidence type="ECO:0000313" key="4">
    <source>
        <dbReference type="EMBL" id="CAE8627534.1"/>
    </source>
</evidence>
<dbReference type="SUPFAM" id="SSF51045">
    <property type="entry name" value="WW domain"/>
    <property type="match status" value="1"/>
</dbReference>
<dbReference type="InterPro" id="IPR001202">
    <property type="entry name" value="WW_dom"/>
</dbReference>
<dbReference type="PROSITE" id="PS00028">
    <property type="entry name" value="ZINC_FINGER_C2H2_1"/>
    <property type="match status" value="1"/>
</dbReference>
<comment type="caution">
    <text evidence="4">The sequence shown here is derived from an EMBL/GenBank/DDBJ whole genome shotgun (WGS) entry which is preliminary data.</text>
</comment>
<feature type="region of interest" description="Disordered" evidence="2">
    <location>
        <begin position="28"/>
        <end position="108"/>
    </location>
</feature>
<dbReference type="InterPro" id="IPR036020">
    <property type="entry name" value="WW_dom_sf"/>
</dbReference>
<evidence type="ECO:0000259" key="3">
    <source>
        <dbReference type="PROSITE" id="PS50020"/>
    </source>
</evidence>
<dbReference type="PANTHER" id="PTHR20916">
    <property type="entry name" value="CYSTEINE AND GLYCINE-RICH PROTEIN 2 BINDING PROTEIN"/>
    <property type="match status" value="1"/>
</dbReference>
<feature type="coiled-coil region" evidence="1">
    <location>
        <begin position="573"/>
        <end position="600"/>
    </location>
</feature>
<evidence type="ECO:0000313" key="5">
    <source>
        <dbReference type="Proteomes" id="UP000626109"/>
    </source>
</evidence>
<accession>A0A813GKG1</accession>
<feature type="domain" description="WW" evidence="3">
    <location>
        <begin position="147"/>
        <end position="180"/>
    </location>
</feature>
<dbReference type="EMBL" id="CAJNNW010000447">
    <property type="protein sequence ID" value="CAE8627534.1"/>
    <property type="molecule type" value="Genomic_DNA"/>
</dbReference>
<feature type="compositionally biased region" description="Low complexity" evidence="2">
    <location>
        <begin position="47"/>
        <end position="101"/>
    </location>
</feature>
<dbReference type="AlphaFoldDB" id="A0A813GKG1"/>